<keyword evidence="7" id="KW-0496">Mitochondrion</keyword>
<evidence type="ECO:0000259" key="14">
    <source>
        <dbReference type="Pfam" id="PF03939"/>
    </source>
</evidence>
<evidence type="ECO:0000256" key="5">
    <source>
        <dbReference type="ARBA" id="ARBA00022884"/>
    </source>
</evidence>
<evidence type="ECO:0000256" key="6">
    <source>
        <dbReference type="ARBA" id="ARBA00022980"/>
    </source>
</evidence>
<name>A0A9P7VA79_9ASCO</name>
<dbReference type="FunFam" id="3.30.420.80:FF:000011">
    <property type="entry name" value="37S ribosomal protein S18, mitochondrial"/>
    <property type="match status" value="1"/>
</dbReference>
<evidence type="ECO:0000256" key="2">
    <source>
        <dbReference type="ARBA" id="ARBA00006194"/>
    </source>
</evidence>
<dbReference type="GeneID" id="66118393"/>
<dbReference type="AlphaFoldDB" id="A0A9P7VA79"/>
<accession>A0A9P7VA79</accession>
<dbReference type="GO" id="GO:0003735">
    <property type="term" value="F:structural constituent of ribosome"/>
    <property type="evidence" value="ECO:0007669"/>
    <property type="project" value="InterPro"/>
</dbReference>
<dbReference type="SUPFAM" id="SSF53137">
    <property type="entry name" value="Translational machinery components"/>
    <property type="match status" value="1"/>
</dbReference>
<dbReference type="InterPro" id="IPR001014">
    <property type="entry name" value="Ribosomal_uL23_CS"/>
</dbReference>
<dbReference type="GO" id="GO:1990904">
    <property type="term" value="C:ribonucleoprotein complex"/>
    <property type="evidence" value="ECO:0007669"/>
    <property type="project" value="UniProtKB-KW"/>
</dbReference>
<dbReference type="InterPro" id="IPR013025">
    <property type="entry name" value="Ribosomal_uL23-like"/>
</dbReference>
<keyword evidence="8 13" id="KW-0687">Ribonucleoprotein</keyword>
<dbReference type="Gene3D" id="3.30.70.330">
    <property type="match status" value="1"/>
</dbReference>
<dbReference type="Pfam" id="PF03939">
    <property type="entry name" value="Ribosomal_L23eN"/>
    <property type="match status" value="1"/>
</dbReference>
<evidence type="ECO:0000313" key="16">
    <source>
        <dbReference type="Proteomes" id="UP000790833"/>
    </source>
</evidence>
<evidence type="ECO:0000256" key="12">
    <source>
        <dbReference type="ARBA" id="ARBA00075004"/>
    </source>
</evidence>
<dbReference type="EMBL" id="JAHMUF010000008">
    <property type="protein sequence ID" value="KAG7194291.1"/>
    <property type="molecule type" value="Genomic_DNA"/>
</dbReference>
<evidence type="ECO:0000256" key="4">
    <source>
        <dbReference type="ARBA" id="ARBA00022730"/>
    </source>
</evidence>
<evidence type="ECO:0000256" key="11">
    <source>
        <dbReference type="ARBA" id="ARBA00070326"/>
    </source>
</evidence>
<comment type="function">
    <text evidence="9">Component of the mitochondrial ribosome (mitoribosome), a dedicated translation machinery responsible for the synthesis of mitochondrial genome-encoded proteins, including at least some of the essential transmembrane subunits of the mitochondrial respiratory chain. The mitoribosomes are attached to the mitochondrial inner membrane and translation products are cotranslationally integrated into the membrane.</text>
</comment>
<keyword evidence="6 13" id="KW-0689">Ribosomal protein</keyword>
<dbReference type="GO" id="GO:0005739">
    <property type="term" value="C:mitochondrion"/>
    <property type="evidence" value="ECO:0007669"/>
    <property type="project" value="UniProtKB-SubCell"/>
</dbReference>
<proteinExistence type="inferred from homology"/>
<dbReference type="InterPro" id="IPR012678">
    <property type="entry name" value="Ribosomal_uL23/eL15/eS24_sf"/>
</dbReference>
<keyword evidence="5" id="KW-0694">RNA-binding</keyword>
<protein>
    <recommendedName>
        <fullName evidence="10">Large ribosomal subunit protein uL23</fullName>
    </recommendedName>
    <alternativeName>
        <fullName evidence="12">60S ribosomal protein L25</fullName>
    </alternativeName>
    <alternativeName>
        <fullName evidence="11">Small ribosomal subunit protein uS11m</fullName>
    </alternativeName>
</protein>
<dbReference type="NCBIfam" id="NF011118">
    <property type="entry name" value="PRK14548.1"/>
    <property type="match status" value="1"/>
</dbReference>
<dbReference type="InterPro" id="IPR012677">
    <property type="entry name" value="Nucleotide-bd_a/b_plait_sf"/>
</dbReference>
<evidence type="ECO:0000256" key="10">
    <source>
        <dbReference type="ARBA" id="ARBA00044537"/>
    </source>
</evidence>
<reference evidence="15" key="1">
    <citation type="submission" date="2021-03" db="EMBL/GenBank/DDBJ databases">
        <authorList>
            <person name="Palmer J.M."/>
        </authorList>
    </citation>
    <scope>NUCLEOTIDE SEQUENCE</scope>
    <source>
        <strain evidence="15">ARV_011</strain>
    </source>
</reference>
<dbReference type="GO" id="GO:0005840">
    <property type="term" value="C:ribosome"/>
    <property type="evidence" value="ECO:0007669"/>
    <property type="project" value="UniProtKB-KW"/>
</dbReference>
<sequence>MFTRFSRILANRLVTGFGSSPLTAVTRFSGYRQFSTTQAVKALGSNTNGSILDTLAAASAPSTGTTIATEPTSTKVKTFAKKNERTVMWKMYCHFNKHNTLLTLVRVYEDLDFMEKNAHLSYNEKVLYYLQLPHQTKLHVSAGQLGFRKAQRSEYEAGYQVSSKIFKLIEDRGIIAPNEKLELIFNNFGKGRDAFIEALQGKEGQYVRPLVTRMLDNTKLRFGGLLSQHVDPFDIIDSIVCSTVTNKFTLAKAAAAKKAALKGTNSKKALKVRTSTTFRLPKTLQLARSPKYARKSVPHYNRMDAHKIIVAPIASETAMKKVEDGNILVFQVDVKANKNQIKQAVKELYEVDALYVNTLIRPNGTKKAYIRLTADHDALDVANRIGYI</sequence>
<dbReference type="PANTHER" id="PTHR11620">
    <property type="entry name" value="60S RIBOSOMAL PROTEIN L23A"/>
    <property type="match status" value="1"/>
</dbReference>
<evidence type="ECO:0000313" key="15">
    <source>
        <dbReference type="EMBL" id="KAG7194291.1"/>
    </source>
</evidence>
<dbReference type="InterPro" id="IPR036967">
    <property type="entry name" value="Ribosomal_uS11_sf"/>
</dbReference>
<dbReference type="SUPFAM" id="SSF54189">
    <property type="entry name" value="Ribosomal proteins S24e, L23 and L15e"/>
    <property type="match status" value="1"/>
</dbReference>
<comment type="caution">
    <text evidence="15">The sequence shown here is derived from an EMBL/GenBank/DDBJ whole genome shotgun (WGS) entry which is preliminary data.</text>
</comment>
<evidence type="ECO:0000256" key="1">
    <source>
        <dbReference type="ARBA" id="ARBA00004173"/>
    </source>
</evidence>
<dbReference type="OrthoDB" id="1654884at2759"/>
<keyword evidence="4" id="KW-0699">rRNA-binding</keyword>
<dbReference type="InterPro" id="IPR005633">
    <property type="entry name" value="Ribosomal_uL23_N"/>
</dbReference>
<dbReference type="HAMAP" id="MF_01369_A">
    <property type="entry name" value="Ribosomal_uL23_A"/>
    <property type="match status" value="1"/>
</dbReference>
<feature type="domain" description="Large ribosomal subunit protein uL23 N-terminal" evidence="14">
    <location>
        <begin position="251"/>
        <end position="299"/>
    </location>
</feature>
<dbReference type="GO" id="GO:0019843">
    <property type="term" value="F:rRNA binding"/>
    <property type="evidence" value="ECO:0007669"/>
    <property type="project" value="UniProtKB-KW"/>
</dbReference>
<evidence type="ECO:0000256" key="9">
    <source>
        <dbReference type="ARBA" id="ARBA00037226"/>
    </source>
</evidence>
<comment type="similarity">
    <text evidence="3 13">Belongs to the universal ribosomal protein uL23 family.</text>
</comment>
<evidence type="ECO:0000256" key="13">
    <source>
        <dbReference type="RuleBase" id="RU003934"/>
    </source>
</evidence>
<comment type="similarity">
    <text evidence="2">Belongs to the universal ribosomal protein uS11 family.</text>
</comment>
<gene>
    <name evidence="15" type="primary">RPL25</name>
    <name evidence="15" type="ORF">KQ657_005019</name>
</gene>
<keyword evidence="16" id="KW-1185">Reference proteome</keyword>
<evidence type="ECO:0000256" key="7">
    <source>
        <dbReference type="ARBA" id="ARBA00023128"/>
    </source>
</evidence>
<evidence type="ECO:0000256" key="8">
    <source>
        <dbReference type="ARBA" id="ARBA00023274"/>
    </source>
</evidence>
<dbReference type="GO" id="GO:0006412">
    <property type="term" value="P:translation"/>
    <property type="evidence" value="ECO:0007669"/>
    <property type="project" value="InterPro"/>
</dbReference>
<dbReference type="RefSeq" id="XP_043049838.1">
    <property type="nucleotide sequence ID" value="XM_043195665.1"/>
</dbReference>
<evidence type="ECO:0000256" key="3">
    <source>
        <dbReference type="ARBA" id="ARBA00006700"/>
    </source>
</evidence>
<dbReference type="PROSITE" id="PS00050">
    <property type="entry name" value="RIBOSOMAL_L23"/>
    <property type="match status" value="1"/>
</dbReference>
<organism evidence="15 16">
    <name type="scientific">Scheffersomyces spartinae</name>
    <dbReference type="NCBI Taxonomy" id="45513"/>
    <lineage>
        <taxon>Eukaryota</taxon>
        <taxon>Fungi</taxon>
        <taxon>Dikarya</taxon>
        <taxon>Ascomycota</taxon>
        <taxon>Saccharomycotina</taxon>
        <taxon>Pichiomycetes</taxon>
        <taxon>Debaryomycetaceae</taxon>
        <taxon>Scheffersomyces</taxon>
    </lineage>
</organism>
<dbReference type="FunFam" id="3.30.70.330:FF:000035">
    <property type="entry name" value="60S ribosomal protein L23a"/>
    <property type="match status" value="1"/>
</dbReference>
<dbReference type="Proteomes" id="UP000790833">
    <property type="component" value="Unassembled WGS sequence"/>
</dbReference>
<dbReference type="Gene3D" id="3.30.420.80">
    <property type="entry name" value="Ribosomal protein S11"/>
    <property type="match status" value="1"/>
</dbReference>
<comment type="subcellular location">
    <subcellularLocation>
        <location evidence="1">Mitochondrion</location>
    </subcellularLocation>
</comment>
<dbReference type="Pfam" id="PF00276">
    <property type="entry name" value="Ribosomal_L23"/>
    <property type="match status" value="1"/>
</dbReference>